<comment type="caution">
    <text evidence="3">The sequence shown here is derived from an EMBL/GenBank/DDBJ whole genome shotgun (WGS) entry which is preliminary data.</text>
</comment>
<feature type="transmembrane region" description="Helical" evidence="1">
    <location>
        <begin position="209"/>
        <end position="234"/>
    </location>
</feature>
<accession>A0ABR3YXD2</accession>
<feature type="transmembrane region" description="Helical" evidence="1">
    <location>
        <begin position="728"/>
        <end position="750"/>
    </location>
</feature>
<feature type="transmembrane region" description="Helical" evidence="1">
    <location>
        <begin position="684"/>
        <end position="708"/>
    </location>
</feature>
<dbReference type="PANTHER" id="PTHR35395:SF1">
    <property type="entry name" value="DUF6536 DOMAIN-CONTAINING PROTEIN"/>
    <property type="match status" value="1"/>
</dbReference>
<feature type="transmembrane region" description="Helical" evidence="1">
    <location>
        <begin position="476"/>
        <end position="496"/>
    </location>
</feature>
<gene>
    <name evidence="3" type="ORF">Cpir12675_004470</name>
</gene>
<name>A0ABR3YXD2_9PEZI</name>
<evidence type="ECO:0000313" key="4">
    <source>
        <dbReference type="Proteomes" id="UP001583280"/>
    </source>
</evidence>
<feature type="domain" description="DUF6536" evidence="2">
    <location>
        <begin position="205"/>
        <end position="356"/>
    </location>
</feature>
<dbReference type="Proteomes" id="UP001583280">
    <property type="component" value="Unassembled WGS sequence"/>
</dbReference>
<sequence>MSSDERTSTPATRLSNHSLSIMRDLQTPSPLAILANHIGFSLNSLQPIPNSQPKMNRISRHSFQWPFRDSTHFHSNSNSATSNNTALTALSNENTTIRSGFWARQATWISRRHQHSNSAASDTNIVPDYVVNYMRGETPESLAIKREMRRGPQAIRIQRQSRGFQSRSADFFSPQDSDGFSDTASDTAFRRMEKDVQCLGWSSGWRATLLLNLGVTFTILMLLVAVFIAVITRTNSLTKRDTLFTGSCENVENIGYGLHVVTSAMAIAMLAIGNYTFQVLSSPTRAEVVAAHEKKWWLDIGIPSLRNLSYISSGRVVIIVSLLLSIFTAQVLYKSILFVSHSSAGYGMALVSESFLSGASFQENSSDNNAGGLPLDYLLSLQQTTSEFTRLSTADCARDFASKIISSFGVLLLVTTQEGSVKGSLLQTAFNGTLLSDFADTITDSKIVANGYNIDYCMALPSQLEKTCSVKVKTSLLLASALVTFIITLLLGAIFLTMAKFLPLATLDDAINSFLNISDNTTSGACLLTKDDVKEGRWHQVGEKLWAPQEHLWLMTPSMMRWVIWVLSLFVPAILAAVSITLGIVDDPFKTLSNFAMPTDSQFHIFKAGSSDSSIALLSGLPHLFPAILYMVTNALVSTYFLSHEMSQYASSSRPKHLRLSSGVLRGNQTSSLYITIPFKWSGAIITIFTGLSFVVSQSIFMISIKYLPSPLRSDQTLHETPGIGMSGIGMVLFIAILAVLLFLIVGLGMRRADPFPMSKASAFSGNPMVLRGGTCSAVISSRCHTLGRTDVSSEALVWGVVQEGDGAGFPGHAAFSYKEVGALQAGRAYA</sequence>
<dbReference type="Pfam" id="PF20163">
    <property type="entry name" value="DUF6536"/>
    <property type="match status" value="1"/>
</dbReference>
<dbReference type="InterPro" id="IPR046623">
    <property type="entry name" value="DUF6536"/>
</dbReference>
<protein>
    <recommendedName>
        <fullName evidence="2">DUF6536 domain-containing protein</fullName>
    </recommendedName>
</protein>
<keyword evidence="1" id="KW-0812">Transmembrane</keyword>
<dbReference type="EMBL" id="JAWDJO010000127">
    <property type="protein sequence ID" value="KAL1892582.1"/>
    <property type="molecule type" value="Genomic_DNA"/>
</dbReference>
<evidence type="ECO:0000256" key="1">
    <source>
        <dbReference type="SAM" id="Phobius"/>
    </source>
</evidence>
<proteinExistence type="predicted"/>
<keyword evidence="4" id="KW-1185">Reference proteome</keyword>
<reference evidence="3 4" key="1">
    <citation type="journal article" date="2024" name="IMA Fungus">
        <title>IMA Genome - F19 : A genome assembly and annotation guide to empower mycologists, including annotated draft genome sequences of Ceratocystis pirilliformis, Diaporthe australafricana, Fusarium ophioides, Paecilomyces lecythidis, and Sporothrix stenoceras.</title>
        <authorList>
            <person name="Aylward J."/>
            <person name="Wilson A.M."/>
            <person name="Visagie C.M."/>
            <person name="Spraker J."/>
            <person name="Barnes I."/>
            <person name="Buitendag C."/>
            <person name="Ceriani C."/>
            <person name="Del Mar Angel L."/>
            <person name="du Plessis D."/>
            <person name="Fuchs T."/>
            <person name="Gasser K."/>
            <person name="Kramer D."/>
            <person name="Li W."/>
            <person name="Munsamy K."/>
            <person name="Piso A."/>
            <person name="Price J.L."/>
            <person name="Sonnekus B."/>
            <person name="Thomas C."/>
            <person name="van der Nest A."/>
            <person name="van Dijk A."/>
            <person name="van Heerden A."/>
            <person name="van Vuuren N."/>
            <person name="Yilmaz N."/>
            <person name="Duong T.A."/>
            <person name="van der Merwe N.A."/>
            <person name="Wingfield M.J."/>
            <person name="Wingfield B.D."/>
        </authorList>
    </citation>
    <scope>NUCLEOTIDE SEQUENCE [LARGE SCALE GENOMIC DNA]</scope>
    <source>
        <strain evidence="3 4">CMW 12675</strain>
    </source>
</reference>
<feature type="transmembrane region" description="Helical" evidence="1">
    <location>
        <begin position="562"/>
        <end position="585"/>
    </location>
</feature>
<feature type="transmembrane region" description="Helical" evidence="1">
    <location>
        <begin position="316"/>
        <end position="333"/>
    </location>
</feature>
<feature type="transmembrane region" description="Helical" evidence="1">
    <location>
        <begin position="254"/>
        <end position="277"/>
    </location>
</feature>
<keyword evidence="1" id="KW-0472">Membrane</keyword>
<dbReference type="PANTHER" id="PTHR35395">
    <property type="entry name" value="DUF6536 DOMAIN-CONTAINING PROTEIN"/>
    <property type="match status" value="1"/>
</dbReference>
<evidence type="ECO:0000313" key="3">
    <source>
        <dbReference type="EMBL" id="KAL1892582.1"/>
    </source>
</evidence>
<evidence type="ECO:0000259" key="2">
    <source>
        <dbReference type="Pfam" id="PF20163"/>
    </source>
</evidence>
<keyword evidence="1" id="KW-1133">Transmembrane helix</keyword>
<organism evidence="3 4">
    <name type="scientific">Ceratocystis pirilliformis</name>
    <dbReference type="NCBI Taxonomy" id="259994"/>
    <lineage>
        <taxon>Eukaryota</taxon>
        <taxon>Fungi</taxon>
        <taxon>Dikarya</taxon>
        <taxon>Ascomycota</taxon>
        <taxon>Pezizomycotina</taxon>
        <taxon>Sordariomycetes</taxon>
        <taxon>Hypocreomycetidae</taxon>
        <taxon>Microascales</taxon>
        <taxon>Ceratocystidaceae</taxon>
        <taxon>Ceratocystis</taxon>
    </lineage>
</organism>